<feature type="region of interest" description="Disordered" evidence="4">
    <location>
        <begin position="1"/>
        <end position="35"/>
    </location>
</feature>
<dbReference type="GO" id="GO:0006383">
    <property type="term" value="P:transcription by RNA polymerase III"/>
    <property type="evidence" value="ECO:0007669"/>
    <property type="project" value="UniProtKB-UniRule"/>
</dbReference>
<sequence>MSGRGGGRGGRGGGFGRGRGRGGFGGPSLPPGLDFRDIQASMAAPSAQYPPMDVPNMTALNEMESKAVTYQVEFLDRLRGSKYWIVEEETKKTNEIERWFDRVRQKEKLDTKALKPEDFNPEFFPASLWDGYFNPTKKQKVVEPKKQKRKKKLDIDALGIDDKDGEGEANDDDLDGDEEEQQEDYDVEDLEGDDDYEANYFDNGENDDDDDMNDDGERGGGDYD</sequence>
<feature type="compositionally biased region" description="Acidic residues" evidence="4">
    <location>
        <begin position="204"/>
        <end position="214"/>
    </location>
</feature>
<comment type="similarity">
    <text evidence="2">Belongs to the eukaryotic RPC7 RNA polymerase subunit family.</text>
</comment>
<dbReference type="Proteomes" id="UP000076738">
    <property type="component" value="Unassembled WGS sequence"/>
</dbReference>
<evidence type="ECO:0000313" key="6">
    <source>
        <dbReference type="Proteomes" id="UP000076738"/>
    </source>
</evidence>
<dbReference type="STRING" id="1330018.A0A167K1A3"/>
<dbReference type="InterPro" id="IPR024661">
    <property type="entry name" value="RNA_pol_III_Rpc31"/>
</dbReference>
<feature type="compositionally biased region" description="Acidic residues" evidence="4">
    <location>
        <begin position="163"/>
        <end position="197"/>
    </location>
</feature>
<dbReference type="AlphaFoldDB" id="A0A167K1A3"/>
<evidence type="ECO:0000256" key="2">
    <source>
        <dbReference type="ARBA" id="ARBA00008352"/>
    </source>
</evidence>
<accession>A0A167K1A3</accession>
<evidence type="ECO:0000313" key="5">
    <source>
        <dbReference type="EMBL" id="KZO94150.1"/>
    </source>
</evidence>
<proteinExistence type="inferred from homology"/>
<gene>
    <name evidence="5" type="ORF">CALVIDRAFT_600090</name>
</gene>
<keyword evidence="6" id="KW-1185">Reference proteome</keyword>
<evidence type="ECO:0000256" key="1">
    <source>
        <dbReference type="ARBA" id="ARBA00004123"/>
    </source>
</evidence>
<feature type="compositionally biased region" description="Gly residues" evidence="4">
    <location>
        <begin position="1"/>
        <end position="26"/>
    </location>
</feature>
<reference evidence="5 6" key="1">
    <citation type="journal article" date="2016" name="Mol. Biol. Evol.">
        <title>Comparative Genomics of Early-Diverging Mushroom-Forming Fungi Provides Insights into the Origins of Lignocellulose Decay Capabilities.</title>
        <authorList>
            <person name="Nagy L.G."/>
            <person name="Riley R."/>
            <person name="Tritt A."/>
            <person name="Adam C."/>
            <person name="Daum C."/>
            <person name="Floudas D."/>
            <person name="Sun H."/>
            <person name="Yadav J.S."/>
            <person name="Pangilinan J."/>
            <person name="Larsson K.H."/>
            <person name="Matsuura K."/>
            <person name="Barry K."/>
            <person name="Labutti K."/>
            <person name="Kuo R."/>
            <person name="Ohm R.A."/>
            <person name="Bhattacharya S.S."/>
            <person name="Shirouzu T."/>
            <person name="Yoshinaga Y."/>
            <person name="Martin F.M."/>
            <person name="Grigoriev I.V."/>
            <person name="Hibbett D.S."/>
        </authorList>
    </citation>
    <scope>NUCLEOTIDE SEQUENCE [LARGE SCALE GENOMIC DNA]</scope>
    <source>
        <strain evidence="5 6">TUFC12733</strain>
    </source>
</reference>
<name>A0A167K1A3_CALVF</name>
<evidence type="ECO:0000256" key="3">
    <source>
        <dbReference type="ARBA" id="ARBA00023242"/>
    </source>
</evidence>
<dbReference type="PANTHER" id="PTHR15367:SF2">
    <property type="entry name" value="DNA-DIRECTED RNA POLYMERASE III SUBUNIT"/>
    <property type="match status" value="1"/>
</dbReference>
<dbReference type="EMBL" id="KV417296">
    <property type="protein sequence ID" value="KZO94150.1"/>
    <property type="molecule type" value="Genomic_DNA"/>
</dbReference>
<feature type="compositionally biased region" description="Basic and acidic residues" evidence="4">
    <location>
        <begin position="215"/>
        <end position="224"/>
    </location>
</feature>
<dbReference type="OrthoDB" id="5377312at2759"/>
<organism evidence="5 6">
    <name type="scientific">Calocera viscosa (strain TUFC12733)</name>
    <dbReference type="NCBI Taxonomy" id="1330018"/>
    <lineage>
        <taxon>Eukaryota</taxon>
        <taxon>Fungi</taxon>
        <taxon>Dikarya</taxon>
        <taxon>Basidiomycota</taxon>
        <taxon>Agaricomycotina</taxon>
        <taxon>Dacrymycetes</taxon>
        <taxon>Dacrymycetales</taxon>
        <taxon>Dacrymycetaceae</taxon>
        <taxon>Calocera</taxon>
    </lineage>
</organism>
<evidence type="ECO:0000256" key="4">
    <source>
        <dbReference type="SAM" id="MobiDB-lite"/>
    </source>
</evidence>
<dbReference type="PANTHER" id="PTHR15367">
    <property type="entry name" value="DNA-DIRECTED RNA POLYMERASE III"/>
    <property type="match status" value="1"/>
</dbReference>
<keyword evidence="3" id="KW-0539">Nucleus</keyword>
<feature type="region of interest" description="Disordered" evidence="4">
    <location>
        <begin position="140"/>
        <end position="224"/>
    </location>
</feature>
<dbReference type="GO" id="GO:0005666">
    <property type="term" value="C:RNA polymerase III complex"/>
    <property type="evidence" value="ECO:0007669"/>
    <property type="project" value="UniProtKB-UniRule"/>
</dbReference>
<comment type="subcellular location">
    <subcellularLocation>
        <location evidence="1">Nucleus</location>
    </subcellularLocation>
</comment>
<protein>
    <submittedName>
        <fullName evidence="5">Uncharacterized protein</fullName>
    </submittedName>
</protein>
<dbReference type="Pfam" id="PF11705">
    <property type="entry name" value="RNA_pol_3_Rpc31"/>
    <property type="match status" value="1"/>
</dbReference>